<dbReference type="Proteomes" id="UP001630127">
    <property type="component" value="Unassembled WGS sequence"/>
</dbReference>
<dbReference type="Gene3D" id="1.10.630.10">
    <property type="entry name" value="Cytochrome P450"/>
    <property type="match status" value="2"/>
</dbReference>
<dbReference type="SUPFAM" id="SSF48264">
    <property type="entry name" value="Cytochrome P450"/>
    <property type="match status" value="1"/>
</dbReference>
<evidence type="ECO:0000313" key="8">
    <source>
        <dbReference type="Proteomes" id="UP001630127"/>
    </source>
</evidence>
<dbReference type="AlphaFoldDB" id="A0ABD2XWU2"/>
<keyword evidence="3" id="KW-0560">Oxidoreductase</keyword>
<dbReference type="InterPro" id="IPR001128">
    <property type="entry name" value="Cyt_P450"/>
</dbReference>
<keyword evidence="5" id="KW-0503">Monooxygenase</keyword>
<dbReference type="InterPro" id="IPR036396">
    <property type="entry name" value="Cyt_P450_sf"/>
</dbReference>
<name>A0ABD2XWU2_9GENT</name>
<dbReference type="GO" id="GO:0004497">
    <property type="term" value="F:monooxygenase activity"/>
    <property type="evidence" value="ECO:0007669"/>
    <property type="project" value="UniProtKB-KW"/>
</dbReference>
<accession>A0ABD2XWU2</accession>
<evidence type="ECO:0000256" key="1">
    <source>
        <dbReference type="ARBA" id="ARBA00022617"/>
    </source>
</evidence>
<dbReference type="PROSITE" id="PS52045">
    <property type="entry name" value="NEPROSIN_PEP_CD"/>
    <property type="match status" value="1"/>
</dbReference>
<dbReference type="InterPro" id="IPR004314">
    <property type="entry name" value="Neprosin"/>
</dbReference>
<feature type="domain" description="Neprosin PEP catalytic" evidence="6">
    <location>
        <begin position="44"/>
        <end position="330"/>
    </location>
</feature>
<keyword evidence="2" id="KW-0479">Metal-binding</keyword>
<keyword evidence="4" id="KW-0408">Iron</keyword>
<evidence type="ECO:0000313" key="7">
    <source>
        <dbReference type="EMBL" id="KAL3498695.1"/>
    </source>
</evidence>
<gene>
    <name evidence="7" type="ORF">ACH5RR_041427</name>
</gene>
<reference evidence="7 8" key="1">
    <citation type="submission" date="2024-11" db="EMBL/GenBank/DDBJ databases">
        <title>A near-complete genome assembly of Cinchona calisaya.</title>
        <authorList>
            <person name="Lian D.C."/>
            <person name="Zhao X.W."/>
            <person name="Wei L."/>
        </authorList>
    </citation>
    <scope>NUCLEOTIDE SEQUENCE [LARGE SCALE GENOMIC DNA]</scope>
    <source>
        <tissue evidence="7">Nenye</tissue>
    </source>
</reference>
<dbReference type="EMBL" id="JBJUIK010000017">
    <property type="protein sequence ID" value="KAL3498695.1"/>
    <property type="molecule type" value="Genomic_DNA"/>
</dbReference>
<dbReference type="GO" id="GO:0046872">
    <property type="term" value="F:metal ion binding"/>
    <property type="evidence" value="ECO:0007669"/>
    <property type="project" value="UniProtKB-KW"/>
</dbReference>
<evidence type="ECO:0000256" key="2">
    <source>
        <dbReference type="ARBA" id="ARBA00022723"/>
    </source>
</evidence>
<organism evidence="7 8">
    <name type="scientific">Cinchona calisaya</name>
    <dbReference type="NCBI Taxonomy" id="153742"/>
    <lineage>
        <taxon>Eukaryota</taxon>
        <taxon>Viridiplantae</taxon>
        <taxon>Streptophyta</taxon>
        <taxon>Embryophyta</taxon>
        <taxon>Tracheophyta</taxon>
        <taxon>Spermatophyta</taxon>
        <taxon>Magnoliopsida</taxon>
        <taxon>eudicotyledons</taxon>
        <taxon>Gunneridae</taxon>
        <taxon>Pentapetalae</taxon>
        <taxon>asterids</taxon>
        <taxon>lamiids</taxon>
        <taxon>Gentianales</taxon>
        <taxon>Rubiaceae</taxon>
        <taxon>Cinchonoideae</taxon>
        <taxon>Cinchoneae</taxon>
        <taxon>Cinchona</taxon>
    </lineage>
</organism>
<evidence type="ECO:0000256" key="5">
    <source>
        <dbReference type="ARBA" id="ARBA00023033"/>
    </source>
</evidence>
<protein>
    <recommendedName>
        <fullName evidence="6">Neprosin PEP catalytic domain-containing protein</fullName>
    </recommendedName>
</protein>
<keyword evidence="1" id="KW-0349">Heme</keyword>
<dbReference type="InterPro" id="IPR050651">
    <property type="entry name" value="Plant_Cytochrome_P450_Monoox"/>
</dbReference>
<sequence length="330" mass="37285">MRVFSSGRVNCFSAIRAEEARVLVQKLYSTSSKEESQSAVDMNALFSGFTFNLVMSMVAGKKWVHSSETAELFSSDVPMAFVIIFVVSLWGFEKSLMGFQKKFDKFILDLIDETGRTVDGSMFSDHQNNTIIQSLLSLQEAEPETYTDHIIKGIIMVRRLIEDSDLSNLPYLHCVINETLRLVPVAPLLLPHLSSDDCVVNGYDVPRVNGYWLFYLNRNLLIGYWPSLIFTSLVNGEDNVLWGGQVFTPTQDTSPPMGSSTFINGQKQQTCYMRQILVVDDDNSKIPPDDSLPETHDCRCYYEGDTTTVSRMIHSGPTIFYSGEQVERMK</sequence>
<evidence type="ECO:0000259" key="6">
    <source>
        <dbReference type="PROSITE" id="PS52045"/>
    </source>
</evidence>
<comment type="caution">
    <text evidence="7">The sequence shown here is derived from an EMBL/GenBank/DDBJ whole genome shotgun (WGS) entry which is preliminary data.</text>
</comment>
<dbReference type="PANTHER" id="PTHR47947">
    <property type="entry name" value="CYTOCHROME P450 82C3-RELATED"/>
    <property type="match status" value="1"/>
</dbReference>
<proteinExistence type="predicted"/>
<evidence type="ECO:0000256" key="3">
    <source>
        <dbReference type="ARBA" id="ARBA00023002"/>
    </source>
</evidence>
<dbReference type="PANTHER" id="PTHR47947:SF3">
    <property type="entry name" value="CYTOCHROME P450 81D1-LIKE"/>
    <property type="match status" value="1"/>
</dbReference>
<keyword evidence="8" id="KW-1185">Reference proteome</keyword>
<evidence type="ECO:0000256" key="4">
    <source>
        <dbReference type="ARBA" id="ARBA00023004"/>
    </source>
</evidence>
<dbReference type="Pfam" id="PF03080">
    <property type="entry name" value="Neprosin"/>
    <property type="match status" value="1"/>
</dbReference>
<dbReference type="Pfam" id="PF00067">
    <property type="entry name" value="p450"/>
    <property type="match status" value="1"/>
</dbReference>